<keyword evidence="8" id="KW-0186">Copper</keyword>
<evidence type="ECO:0000256" key="2">
    <source>
        <dbReference type="ARBA" id="ARBA00004167"/>
    </source>
</evidence>
<evidence type="ECO:0000256" key="10">
    <source>
        <dbReference type="ARBA" id="ARBA00023136"/>
    </source>
</evidence>
<evidence type="ECO:0000256" key="12">
    <source>
        <dbReference type="ARBA" id="ARBA00023180"/>
    </source>
</evidence>
<dbReference type="Proteomes" id="UP001054837">
    <property type="component" value="Unassembled WGS sequence"/>
</dbReference>
<comment type="subcellular location">
    <subcellularLocation>
        <location evidence="2">Membrane</location>
        <topology evidence="2">Single-pass membrane protein</topology>
    </subcellularLocation>
</comment>
<dbReference type="GO" id="GO:0005507">
    <property type="term" value="F:copper ion binding"/>
    <property type="evidence" value="ECO:0007669"/>
    <property type="project" value="InterPro"/>
</dbReference>
<protein>
    <submittedName>
        <fullName evidence="15">Dopamine beta-hydroxylase</fullName>
    </submittedName>
</protein>
<keyword evidence="7" id="KW-0560">Oxidoreductase</keyword>
<evidence type="ECO:0000256" key="6">
    <source>
        <dbReference type="ARBA" id="ARBA00022989"/>
    </source>
</evidence>
<name>A0AAV4MG87_9ARAC</name>
<dbReference type="CDD" id="cd09631">
    <property type="entry name" value="DOMON_DOH"/>
    <property type="match status" value="1"/>
</dbReference>
<sequence length="633" mass="72404">MLLCCLGVLLLMQGPTLQFSLADNSLVATPDNEASAIPYFETVLDPNDKLHLYWTVDYDEQTVTFELRARVPDHDWIGIGFSDRGEITNADLCILWTDKKRKNRFQDAYTDETGFVSVDDHDDCHLLSMKRRGFISRFAWSRKFDTCDKQDYYIEDGTTHVVYAVGRGPIRRLDGINLSKERHGFQRVQLLKNVIPNPPFPEDTKTLTIHNNKASISILPIIIYYIRIECDKFTIFVAVPNVETTYWCTLHRLPPNFEDKNHVIQYSSAIQEGSEGLVHHMEVFHCEVDAHKKLPFWNGPCTSPEKPKILEACKRVLAAWAMGALPFTYPEEAGLPIGGPSFSRYVMLEVHYNNPELKAGVIDSSGITLTYTPSLREHDAGVMELGLEYTNKMAIPPRQPDFALTGYCVAECTRVGFPAEGIVIFGSQLHTHLTGIKVYTKHIRGSEELPELNRDNHYSTHFQEIRRLKRKVRVYPGDSLLTTCHYCTSDRENITLGGFAISDEMCVNYVHYYPKMDLEVCKSSIDTKVLKSYFRYMKQYNDEETSGSKEVDENYKSIHWSQANADFLHHLYSNAPLSMQCNQSSGDRFPGFWYGTPKTEILYPLPLPKRRCPNIMCSSKNDNDEDADDNDVE</sequence>
<dbReference type="PANTHER" id="PTHR10157">
    <property type="entry name" value="DOPAMINE BETA HYDROXYLASE RELATED"/>
    <property type="match status" value="1"/>
</dbReference>
<dbReference type="GO" id="GO:0030667">
    <property type="term" value="C:secretory granule membrane"/>
    <property type="evidence" value="ECO:0007669"/>
    <property type="project" value="TreeGrafter"/>
</dbReference>
<dbReference type="InterPro" id="IPR000945">
    <property type="entry name" value="DBH-like"/>
</dbReference>
<evidence type="ECO:0000256" key="8">
    <source>
        <dbReference type="ARBA" id="ARBA00023008"/>
    </source>
</evidence>
<organism evidence="15 16">
    <name type="scientific">Caerostris darwini</name>
    <dbReference type="NCBI Taxonomy" id="1538125"/>
    <lineage>
        <taxon>Eukaryota</taxon>
        <taxon>Metazoa</taxon>
        <taxon>Ecdysozoa</taxon>
        <taxon>Arthropoda</taxon>
        <taxon>Chelicerata</taxon>
        <taxon>Arachnida</taxon>
        <taxon>Araneae</taxon>
        <taxon>Araneomorphae</taxon>
        <taxon>Entelegynae</taxon>
        <taxon>Araneoidea</taxon>
        <taxon>Araneidae</taxon>
        <taxon>Caerostris</taxon>
    </lineage>
</organism>
<evidence type="ECO:0000313" key="15">
    <source>
        <dbReference type="EMBL" id="GIX69824.1"/>
    </source>
</evidence>
<dbReference type="EMBL" id="BPLQ01000307">
    <property type="protein sequence ID" value="GIX69824.1"/>
    <property type="molecule type" value="Genomic_DNA"/>
</dbReference>
<gene>
    <name evidence="15" type="primary">DBH</name>
    <name evidence="15" type="ORF">CDAR_17742</name>
</gene>
<dbReference type="GO" id="GO:0042420">
    <property type="term" value="P:dopamine catabolic process"/>
    <property type="evidence" value="ECO:0007669"/>
    <property type="project" value="TreeGrafter"/>
</dbReference>
<dbReference type="InterPro" id="IPR020611">
    <property type="entry name" value="Cu2_ascorb_mOase_CS-1"/>
</dbReference>
<dbReference type="InterPro" id="IPR014784">
    <property type="entry name" value="Cu2_ascorb_mOase-like_C"/>
</dbReference>
<dbReference type="InterPro" id="IPR036939">
    <property type="entry name" value="Cu2_ascorb_mOase_N_sf"/>
</dbReference>
<dbReference type="InterPro" id="IPR005018">
    <property type="entry name" value="DOMON_domain"/>
</dbReference>
<feature type="signal peptide" evidence="13">
    <location>
        <begin position="1"/>
        <end position="18"/>
    </location>
</feature>
<dbReference type="InterPro" id="IPR045266">
    <property type="entry name" value="DOH_DOMON"/>
</dbReference>
<keyword evidence="9" id="KW-0503">Monooxygenase</keyword>
<evidence type="ECO:0000256" key="7">
    <source>
        <dbReference type="ARBA" id="ARBA00023002"/>
    </source>
</evidence>
<evidence type="ECO:0000256" key="5">
    <source>
        <dbReference type="ARBA" id="ARBA00022723"/>
    </source>
</evidence>
<evidence type="ECO:0000256" key="4">
    <source>
        <dbReference type="ARBA" id="ARBA00022692"/>
    </source>
</evidence>
<dbReference type="Gene3D" id="2.60.120.310">
    <property type="entry name" value="Copper type II, ascorbate-dependent monooxygenase, N-terminal domain"/>
    <property type="match status" value="1"/>
</dbReference>
<proteinExistence type="inferred from homology"/>
<dbReference type="AlphaFoldDB" id="A0AAV4MG87"/>
<evidence type="ECO:0000256" key="3">
    <source>
        <dbReference type="ARBA" id="ARBA00010676"/>
    </source>
</evidence>
<dbReference type="SMART" id="SM00664">
    <property type="entry name" value="DoH"/>
    <property type="match status" value="1"/>
</dbReference>
<reference evidence="15 16" key="1">
    <citation type="submission" date="2021-06" db="EMBL/GenBank/DDBJ databases">
        <title>Caerostris darwini draft genome.</title>
        <authorList>
            <person name="Kono N."/>
            <person name="Arakawa K."/>
        </authorList>
    </citation>
    <scope>NUCLEOTIDE SEQUENCE [LARGE SCALE GENOMIC DNA]</scope>
</reference>
<comment type="similarity">
    <text evidence="3">Belongs to the copper type II ascorbate-dependent monooxygenase family.</text>
</comment>
<evidence type="ECO:0000259" key="14">
    <source>
        <dbReference type="PROSITE" id="PS50836"/>
    </source>
</evidence>
<feature type="chain" id="PRO_5043652109" evidence="13">
    <location>
        <begin position="19"/>
        <end position="633"/>
    </location>
</feature>
<dbReference type="GO" id="GO:0042421">
    <property type="term" value="P:norepinephrine biosynthetic process"/>
    <property type="evidence" value="ECO:0007669"/>
    <property type="project" value="TreeGrafter"/>
</dbReference>
<evidence type="ECO:0000256" key="9">
    <source>
        <dbReference type="ARBA" id="ARBA00023033"/>
    </source>
</evidence>
<accession>A0AAV4MG87</accession>
<feature type="domain" description="DOMON" evidence="14">
    <location>
        <begin position="48"/>
        <end position="166"/>
    </location>
</feature>
<keyword evidence="10" id="KW-0472">Membrane</keyword>
<evidence type="ECO:0000256" key="11">
    <source>
        <dbReference type="ARBA" id="ARBA00023157"/>
    </source>
</evidence>
<dbReference type="GO" id="GO:0005615">
    <property type="term" value="C:extracellular space"/>
    <property type="evidence" value="ECO:0007669"/>
    <property type="project" value="TreeGrafter"/>
</dbReference>
<dbReference type="Pfam" id="PF03712">
    <property type="entry name" value="Cu2_monoox_C"/>
    <property type="match status" value="1"/>
</dbReference>
<comment type="cofactor">
    <cofactor evidence="1">
        <name>Cu(2+)</name>
        <dbReference type="ChEBI" id="CHEBI:29036"/>
    </cofactor>
</comment>
<keyword evidence="12" id="KW-0325">Glycoprotein</keyword>
<dbReference type="PANTHER" id="PTHR10157:SF29">
    <property type="entry name" value="DOPAMINE BETA-HYDROXYLASE"/>
    <property type="match status" value="1"/>
</dbReference>
<dbReference type="PROSITE" id="PS50836">
    <property type="entry name" value="DOMON"/>
    <property type="match status" value="1"/>
</dbReference>
<dbReference type="Pfam" id="PF01082">
    <property type="entry name" value="Cu2_monooxygen"/>
    <property type="match status" value="1"/>
</dbReference>
<keyword evidence="11" id="KW-1015">Disulfide bond</keyword>
<evidence type="ECO:0000256" key="1">
    <source>
        <dbReference type="ARBA" id="ARBA00001973"/>
    </source>
</evidence>
<evidence type="ECO:0000256" key="13">
    <source>
        <dbReference type="SAM" id="SignalP"/>
    </source>
</evidence>
<dbReference type="Gene3D" id="2.60.120.230">
    <property type="match status" value="1"/>
</dbReference>
<dbReference type="SUPFAM" id="SSF49742">
    <property type="entry name" value="PHM/PNGase F"/>
    <property type="match status" value="2"/>
</dbReference>
<dbReference type="Pfam" id="PF03351">
    <property type="entry name" value="DOMON"/>
    <property type="match status" value="1"/>
</dbReference>
<dbReference type="InterPro" id="IPR028460">
    <property type="entry name" value="Tbh/DBH"/>
</dbReference>
<keyword evidence="6" id="KW-1133">Transmembrane helix</keyword>
<dbReference type="FunFam" id="2.60.120.310:FF:000004">
    <property type="entry name" value="DBH-like monooxygenase protein 1"/>
    <property type="match status" value="1"/>
</dbReference>
<dbReference type="GO" id="GO:0006589">
    <property type="term" value="P:octopamine biosynthetic process"/>
    <property type="evidence" value="ECO:0007669"/>
    <property type="project" value="TreeGrafter"/>
</dbReference>
<dbReference type="InterPro" id="IPR000323">
    <property type="entry name" value="Cu2_ascorb_mOase_N"/>
</dbReference>
<comment type="caution">
    <text evidence="15">The sequence shown here is derived from an EMBL/GenBank/DDBJ whole genome shotgun (WGS) entry which is preliminary data.</text>
</comment>
<dbReference type="InterPro" id="IPR024548">
    <property type="entry name" value="Cu2_monoox_C"/>
</dbReference>
<keyword evidence="5" id="KW-0479">Metal-binding</keyword>
<keyword evidence="13" id="KW-0732">Signal</keyword>
<evidence type="ECO:0000313" key="16">
    <source>
        <dbReference type="Proteomes" id="UP001054837"/>
    </source>
</evidence>
<dbReference type="FunFam" id="2.60.120.230:FF:000001">
    <property type="entry name" value="Monooxygenase, DBH-like 1"/>
    <property type="match status" value="1"/>
</dbReference>
<dbReference type="InterPro" id="IPR008977">
    <property type="entry name" value="PHM/PNGase_F_dom_sf"/>
</dbReference>
<keyword evidence="4" id="KW-0812">Transmembrane</keyword>
<keyword evidence="16" id="KW-1185">Reference proteome</keyword>
<dbReference type="GO" id="GO:0004500">
    <property type="term" value="F:dopamine beta-monooxygenase activity"/>
    <property type="evidence" value="ECO:0007669"/>
    <property type="project" value="InterPro"/>
</dbReference>
<dbReference type="PRINTS" id="PR00767">
    <property type="entry name" value="DBMONOXGNASE"/>
</dbReference>
<dbReference type="PROSITE" id="PS00084">
    <property type="entry name" value="CU2_MONOOXYGENASE_1"/>
    <property type="match status" value="1"/>
</dbReference>